<dbReference type="Proteomes" id="UP000318709">
    <property type="component" value="Chromosome"/>
</dbReference>
<name>A0A4Y6U9L8_9PROT</name>
<feature type="region of interest" description="Disordered" evidence="1">
    <location>
        <begin position="240"/>
        <end position="325"/>
    </location>
</feature>
<feature type="domain" description="NYN" evidence="2">
    <location>
        <begin position="152"/>
        <end position="230"/>
    </location>
</feature>
<keyword evidence="4" id="KW-1185">Reference proteome</keyword>
<dbReference type="GO" id="GO:0004540">
    <property type="term" value="F:RNA nuclease activity"/>
    <property type="evidence" value="ECO:0007669"/>
    <property type="project" value="InterPro"/>
</dbReference>
<accession>A0A4Y6U9L8</accession>
<feature type="compositionally biased region" description="Polar residues" evidence="1">
    <location>
        <begin position="240"/>
        <end position="250"/>
    </location>
</feature>
<sequence length="434" mass="47958">MTSLAHGSLRNGLPPEPLDASSTEPDYPSDTTSPLSQDHVDEAAELAEWAEISKAPGRSVIMVDAGYLYAVAATWLSPEGNGSWAPTRRDIELNDKLTIERLKARVTSMFPCKELFRICWYDASPIYGNIVLPDHTRLAETDLVKLRLGRLAPDGRQKGVDVLLALDMSRHARDKAVTDIFLLSGDEDLLEAVREAQINGARVHLIGLVNAGRYQSVSTRMKRECDTYRDMSALGMVRSNQSWQPSQEAGSVQAPADEEGNAPAEPPPQKPLDAVKDTSSTQEGECGQSPQQNHEAAPEAGKDVTEGSDLETENTSLQTLQGKSCPTPEQLVAWRREVEKRRFDHAQRPSAAAMQIADAITSRAHELTAHRAIEELSRSLSQEELYEVRSLAPPSVPGRVDGRLLRHVSNCLKVDYLSDNDKRWVRDEFRFVTG</sequence>
<proteinExistence type="predicted"/>
<evidence type="ECO:0000256" key="1">
    <source>
        <dbReference type="SAM" id="MobiDB-lite"/>
    </source>
</evidence>
<dbReference type="RefSeq" id="WP_141442910.1">
    <property type="nucleotide sequence ID" value="NZ_CP038231.1"/>
</dbReference>
<evidence type="ECO:0000259" key="2">
    <source>
        <dbReference type="Pfam" id="PF01936"/>
    </source>
</evidence>
<dbReference type="InterPro" id="IPR021139">
    <property type="entry name" value="NYN"/>
</dbReference>
<organism evidence="3 4">
    <name type="scientific">Formicincola oecophyllae</name>
    <dbReference type="NCBI Taxonomy" id="2558361"/>
    <lineage>
        <taxon>Bacteria</taxon>
        <taxon>Pseudomonadati</taxon>
        <taxon>Pseudomonadota</taxon>
        <taxon>Alphaproteobacteria</taxon>
        <taxon>Acetobacterales</taxon>
        <taxon>Acetobacteraceae</taxon>
        <taxon>Formicincola</taxon>
    </lineage>
</organism>
<feature type="compositionally biased region" description="Polar residues" evidence="1">
    <location>
        <begin position="313"/>
        <end position="324"/>
    </location>
</feature>
<dbReference type="Gene3D" id="3.40.50.1010">
    <property type="entry name" value="5'-nuclease"/>
    <property type="match status" value="1"/>
</dbReference>
<dbReference type="KEGG" id="swf:E3E12_02445"/>
<evidence type="ECO:0000313" key="3">
    <source>
        <dbReference type="EMBL" id="QDH13248.1"/>
    </source>
</evidence>
<dbReference type="Pfam" id="PF01936">
    <property type="entry name" value="NYN"/>
    <property type="match status" value="1"/>
</dbReference>
<feature type="region of interest" description="Disordered" evidence="1">
    <location>
        <begin position="1"/>
        <end position="36"/>
    </location>
</feature>
<feature type="compositionally biased region" description="Basic and acidic residues" evidence="1">
    <location>
        <begin position="296"/>
        <end position="305"/>
    </location>
</feature>
<feature type="compositionally biased region" description="Polar residues" evidence="1">
    <location>
        <begin position="277"/>
        <end position="294"/>
    </location>
</feature>
<gene>
    <name evidence="3" type="ORF">E3E12_02445</name>
</gene>
<protein>
    <submittedName>
        <fullName evidence="3">NYN domain-containing protein</fullName>
    </submittedName>
</protein>
<dbReference type="OrthoDB" id="9794137at2"/>
<reference evidence="3 4" key="1">
    <citation type="submission" date="2019-03" db="EMBL/GenBank/DDBJ databases">
        <title>The complete genome sequence of Swingsia_sp. F3b2 LMG30590(T).</title>
        <authorList>
            <person name="Chua K.-O."/>
            <person name="Chan K.-G."/>
            <person name="See-Too W.-S."/>
        </authorList>
    </citation>
    <scope>NUCLEOTIDE SEQUENCE [LARGE SCALE GENOMIC DNA]</scope>
    <source>
        <strain evidence="3 4">F3b2</strain>
    </source>
</reference>
<dbReference type="CDD" id="cd18722">
    <property type="entry name" value="PIN_NicB-like"/>
    <property type="match status" value="1"/>
</dbReference>
<evidence type="ECO:0000313" key="4">
    <source>
        <dbReference type="Proteomes" id="UP000318709"/>
    </source>
</evidence>
<feature type="compositionally biased region" description="Polar residues" evidence="1">
    <location>
        <begin position="20"/>
        <end position="36"/>
    </location>
</feature>
<dbReference type="EMBL" id="CP038231">
    <property type="protein sequence ID" value="QDH13248.1"/>
    <property type="molecule type" value="Genomic_DNA"/>
</dbReference>
<dbReference type="AlphaFoldDB" id="A0A4Y6U9L8"/>